<feature type="region of interest" description="Disordered" evidence="1">
    <location>
        <begin position="257"/>
        <end position="288"/>
    </location>
</feature>
<feature type="compositionally biased region" description="Basic and acidic residues" evidence="1">
    <location>
        <begin position="267"/>
        <end position="288"/>
    </location>
</feature>
<evidence type="ECO:0000313" key="2">
    <source>
        <dbReference type="EMBL" id="GFA06780.1"/>
    </source>
</evidence>
<comment type="caution">
    <text evidence="2">The sequence shown here is derived from an EMBL/GenBank/DDBJ whole genome shotgun (WGS) entry which is preliminary data.</text>
</comment>
<feature type="compositionally biased region" description="Basic residues" evidence="1">
    <location>
        <begin position="42"/>
        <end position="54"/>
    </location>
</feature>
<protein>
    <submittedName>
        <fullName evidence="2">Uncharacterized protein</fullName>
    </submittedName>
</protein>
<name>A0A699J2J1_TANCI</name>
<proteinExistence type="predicted"/>
<dbReference type="EMBL" id="BKCJ010363936">
    <property type="protein sequence ID" value="GFA06780.1"/>
    <property type="molecule type" value="Genomic_DNA"/>
</dbReference>
<organism evidence="2">
    <name type="scientific">Tanacetum cinerariifolium</name>
    <name type="common">Dalmatian daisy</name>
    <name type="synonym">Chrysanthemum cinerariifolium</name>
    <dbReference type="NCBI Taxonomy" id="118510"/>
    <lineage>
        <taxon>Eukaryota</taxon>
        <taxon>Viridiplantae</taxon>
        <taxon>Streptophyta</taxon>
        <taxon>Embryophyta</taxon>
        <taxon>Tracheophyta</taxon>
        <taxon>Spermatophyta</taxon>
        <taxon>Magnoliopsida</taxon>
        <taxon>eudicotyledons</taxon>
        <taxon>Gunneridae</taxon>
        <taxon>Pentapetalae</taxon>
        <taxon>asterids</taxon>
        <taxon>campanulids</taxon>
        <taxon>Asterales</taxon>
        <taxon>Asteraceae</taxon>
        <taxon>Asteroideae</taxon>
        <taxon>Anthemideae</taxon>
        <taxon>Anthemidinae</taxon>
        <taxon>Tanacetum</taxon>
    </lineage>
</organism>
<dbReference type="AlphaFoldDB" id="A0A699J2J1"/>
<sequence length="345" mass="39596">MVTNLEAGVKFFMFPRFVQVLVNHQLGDMSNHKQIFVTSSLTKKKKQTSRRKQRKETEVHDLEKAKTAQAKEIAYLKKRVKKLDRKNKSKTLGLQRLWKIGSTTRLESSEDKERRMNEEEKFRVNDLDGDEVIVDATASEEVDQITTVEDVKVTTAATTPQISKDKLTLAQNLIEIKAAELKKDQIVFDEEVARKLEAKMKAEMEEEESIARMKDEANMDSLKKKSFDEIQKLFDSVMKRINIFVDMNTEIVEERSKKTQVEVTEGSSKRAGDEIEQESAKRQKLEKENDSAKLKRCLEIVHKDDVSAAGIQGYYCLQQKLMLPSSRGTIVDRVTTAGWIKTEMA</sequence>
<reference evidence="2" key="1">
    <citation type="journal article" date="2019" name="Sci. Rep.">
        <title>Draft genome of Tanacetum cinerariifolium, the natural source of mosquito coil.</title>
        <authorList>
            <person name="Yamashiro T."/>
            <person name="Shiraishi A."/>
            <person name="Satake H."/>
            <person name="Nakayama K."/>
        </authorList>
    </citation>
    <scope>NUCLEOTIDE SEQUENCE</scope>
</reference>
<evidence type="ECO:0000256" key="1">
    <source>
        <dbReference type="SAM" id="MobiDB-lite"/>
    </source>
</evidence>
<gene>
    <name evidence="2" type="ORF">Tci_578752</name>
</gene>
<accession>A0A699J2J1</accession>
<feature type="region of interest" description="Disordered" evidence="1">
    <location>
        <begin position="40"/>
        <end position="63"/>
    </location>
</feature>